<name>A0A238H702_9BURK</name>
<dbReference type="Proteomes" id="UP000198460">
    <property type="component" value="Unassembled WGS sequence"/>
</dbReference>
<dbReference type="EMBL" id="FXAN01000064">
    <property type="protein sequence ID" value="SMG00980.1"/>
    <property type="molecule type" value="Genomic_DNA"/>
</dbReference>
<sequence>MPYMRQSGANCVLPRAAWASARFFGAWMQADAPDIAHELCAPANPTN</sequence>
<protein>
    <submittedName>
        <fullName evidence="1">Uncharacterized protein</fullName>
    </submittedName>
</protein>
<reference evidence="1 2" key="1">
    <citation type="submission" date="2017-04" db="EMBL/GenBank/DDBJ databases">
        <authorList>
            <person name="Afonso C.L."/>
            <person name="Miller P.J."/>
            <person name="Scott M.A."/>
            <person name="Spackman E."/>
            <person name="Goraichik I."/>
            <person name="Dimitrov K.M."/>
            <person name="Suarez D.L."/>
            <person name="Swayne D.E."/>
        </authorList>
    </citation>
    <scope>NUCLEOTIDE SEQUENCE [LARGE SCALE GENOMIC DNA]</scope>
    <source>
        <strain evidence="1">LMG 28154</strain>
    </source>
</reference>
<gene>
    <name evidence="1" type="ORF">BSIN_3964</name>
</gene>
<organism evidence="1 2">
    <name type="scientific">Burkholderia singularis</name>
    <dbReference type="NCBI Taxonomy" id="1503053"/>
    <lineage>
        <taxon>Bacteria</taxon>
        <taxon>Pseudomonadati</taxon>
        <taxon>Pseudomonadota</taxon>
        <taxon>Betaproteobacteria</taxon>
        <taxon>Burkholderiales</taxon>
        <taxon>Burkholderiaceae</taxon>
        <taxon>Burkholderia</taxon>
        <taxon>pseudomallei group</taxon>
    </lineage>
</organism>
<dbReference type="AlphaFoldDB" id="A0A238H702"/>
<proteinExistence type="predicted"/>
<evidence type="ECO:0000313" key="2">
    <source>
        <dbReference type="Proteomes" id="UP000198460"/>
    </source>
</evidence>
<accession>A0A238H702</accession>
<evidence type="ECO:0000313" key="1">
    <source>
        <dbReference type="EMBL" id="SMG00980.1"/>
    </source>
</evidence>